<gene>
    <name evidence="1" type="ORF">BSTOLATCC_MIC58217</name>
</gene>
<dbReference type="AlphaFoldDB" id="A0AAU9K6T2"/>
<dbReference type="EMBL" id="CAJZBQ010000056">
    <property type="protein sequence ID" value="CAG9333404.1"/>
    <property type="molecule type" value="Genomic_DNA"/>
</dbReference>
<sequence>MPKIKGFCYKKYPFFEIPRPEDLSSPTPKSFKEMLRSVSPFKKIPLAECETFTRKQELDYPYWRSLLHEIESDSNRNSADPAMTEEMLYNWIKQSLNLKFKKVPAQRPLMLSPKIYNYLREVECKTNKGGLITVGTSERRVKTLDEINREISRERIHVRDLTPKYVRGQRFRSPRSSKNIIESAESLRNYSNEKEKNKKYFNTSNENTSRSISLKRITRKDTGGFNRRTLFETNL</sequence>
<evidence type="ECO:0000313" key="1">
    <source>
        <dbReference type="EMBL" id="CAG9333404.1"/>
    </source>
</evidence>
<dbReference type="Proteomes" id="UP001162131">
    <property type="component" value="Unassembled WGS sequence"/>
</dbReference>
<reference evidence="1" key="1">
    <citation type="submission" date="2021-09" db="EMBL/GenBank/DDBJ databases">
        <authorList>
            <consortium name="AG Swart"/>
            <person name="Singh M."/>
            <person name="Singh A."/>
            <person name="Seah K."/>
            <person name="Emmerich C."/>
        </authorList>
    </citation>
    <scope>NUCLEOTIDE SEQUENCE</scope>
    <source>
        <strain evidence="1">ATCC30299</strain>
    </source>
</reference>
<protein>
    <submittedName>
        <fullName evidence="1">Uncharacterized protein</fullName>
    </submittedName>
</protein>
<proteinExistence type="predicted"/>
<name>A0AAU9K6T2_9CILI</name>
<comment type="caution">
    <text evidence="1">The sequence shown here is derived from an EMBL/GenBank/DDBJ whole genome shotgun (WGS) entry which is preliminary data.</text>
</comment>
<evidence type="ECO:0000313" key="2">
    <source>
        <dbReference type="Proteomes" id="UP001162131"/>
    </source>
</evidence>
<keyword evidence="2" id="KW-1185">Reference proteome</keyword>
<organism evidence="1 2">
    <name type="scientific">Blepharisma stoltei</name>
    <dbReference type="NCBI Taxonomy" id="1481888"/>
    <lineage>
        <taxon>Eukaryota</taxon>
        <taxon>Sar</taxon>
        <taxon>Alveolata</taxon>
        <taxon>Ciliophora</taxon>
        <taxon>Postciliodesmatophora</taxon>
        <taxon>Heterotrichea</taxon>
        <taxon>Heterotrichida</taxon>
        <taxon>Blepharismidae</taxon>
        <taxon>Blepharisma</taxon>
    </lineage>
</organism>
<accession>A0AAU9K6T2</accession>